<keyword evidence="4" id="KW-1185">Reference proteome</keyword>
<organism evidence="3 4">
    <name type="scientific">Deinococcus xinjiangensis</name>
    <dbReference type="NCBI Taxonomy" id="457454"/>
    <lineage>
        <taxon>Bacteria</taxon>
        <taxon>Thermotogati</taxon>
        <taxon>Deinococcota</taxon>
        <taxon>Deinococci</taxon>
        <taxon>Deinococcales</taxon>
        <taxon>Deinococcaceae</taxon>
        <taxon>Deinococcus</taxon>
    </lineage>
</organism>
<feature type="region of interest" description="Disordered" evidence="1">
    <location>
        <begin position="1"/>
        <end position="36"/>
    </location>
</feature>
<evidence type="ECO:0000256" key="1">
    <source>
        <dbReference type="SAM" id="MobiDB-lite"/>
    </source>
</evidence>
<dbReference type="Pfam" id="PF11860">
    <property type="entry name" value="Muramidase"/>
    <property type="match status" value="1"/>
</dbReference>
<dbReference type="RefSeq" id="WP_353544053.1">
    <property type="nucleotide sequence ID" value="NZ_BAABRN010000086.1"/>
</dbReference>
<comment type="caution">
    <text evidence="3">The sequence shown here is derived from an EMBL/GenBank/DDBJ whole genome shotgun (WGS) entry which is preliminary data.</text>
</comment>
<dbReference type="InterPro" id="IPR024408">
    <property type="entry name" value="Muramidase"/>
</dbReference>
<feature type="region of interest" description="Disordered" evidence="1">
    <location>
        <begin position="127"/>
        <end position="167"/>
    </location>
</feature>
<gene>
    <name evidence="3" type="ORF">Dxin01_03856</name>
</gene>
<evidence type="ECO:0000313" key="4">
    <source>
        <dbReference type="Proteomes" id="UP001458946"/>
    </source>
</evidence>
<protein>
    <recommendedName>
        <fullName evidence="2">N-acetylmuramidase domain-containing protein</fullName>
    </recommendedName>
</protein>
<dbReference type="Proteomes" id="UP001458946">
    <property type="component" value="Unassembled WGS sequence"/>
</dbReference>
<evidence type="ECO:0000259" key="2">
    <source>
        <dbReference type="Pfam" id="PF11860"/>
    </source>
</evidence>
<feature type="compositionally biased region" description="Pro residues" evidence="1">
    <location>
        <begin position="151"/>
        <end position="161"/>
    </location>
</feature>
<feature type="compositionally biased region" description="Pro residues" evidence="1">
    <location>
        <begin position="1"/>
        <end position="34"/>
    </location>
</feature>
<feature type="domain" description="N-acetylmuramidase" evidence="2">
    <location>
        <begin position="312"/>
        <end position="506"/>
    </location>
</feature>
<reference evidence="3 4" key="1">
    <citation type="submission" date="2024-02" db="EMBL/GenBank/DDBJ databases">
        <title>Deinococcus xinjiangensis NBRC 107630.</title>
        <authorList>
            <person name="Ichikawa N."/>
            <person name="Katano-Makiyama Y."/>
            <person name="Hidaka K."/>
        </authorList>
    </citation>
    <scope>NUCLEOTIDE SEQUENCE [LARGE SCALE GENOMIC DNA]</scope>
    <source>
        <strain evidence="3 4">NBRC 107630</strain>
    </source>
</reference>
<accession>A0ABP9VFU4</accession>
<sequence>MYQPPKPKSPQPQPQPKAPQPLPPKPEPKAPPLPQQWQSALTGTLGKSNVTMTLHRSEERLTGHYSYQGRQGELALEGHVSEDGLTLNMDEKDAKGIKTGYLTLKVQASGIHGIWYPPDNKAGTCYGVHLTPQAAPPQPKPSGPQSQPENAKPPQPAPPKPAQAANLTGSIGKYGIRMSLSVQEGKLSGKYGYISKGTTPFALTGTMDAKGNATFTAGQETFTGTLSQDLKTFKGTWTANGKTLPCELGNVVRTTQPSGAGVMVTQGTDQEILAVKPIPLTGLRGLQLSAAKVYNARGGYFQQVSQQTGVESAVIAAIMLNESGSAAFSTNFQALVGRNMTIRFENHKFYQFWGKAHQQVFNQHYKFGAYNANGKWQTYLGHQWRPDQSSGWQNFHGNQAKEWQVLDASRQLSDTAALESISMGLGQIMGFNYADLGYPNVQAMFKDLQFGARPQLDAIINFVLKNGMKALQRHDFIAFSKAYNGAADVNKVANYAAGLTQNYNAYLAVLKRFGR</sequence>
<proteinExistence type="predicted"/>
<name>A0ABP9VFU4_9DEIO</name>
<evidence type="ECO:0000313" key="3">
    <source>
        <dbReference type="EMBL" id="GAA5504088.1"/>
    </source>
</evidence>
<dbReference type="EMBL" id="BAABRN010000086">
    <property type="protein sequence ID" value="GAA5504088.1"/>
    <property type="molecule type" value="Genomic_DNA"/>
</dbReference>